<accession>A0ABS7JPE2</accession>
<evidence type="ECO:0008006" key="3">
    <source>
        <dbReference type="Google" id="ProtNLM"/>
    </source>
</evidence>
<dbReference type="EMBL" id="JAIGYQ010000010">
    <property type="protein sequence ID" value="MBX7491239.1"/>
    <property type="molecule type" value="Genomic_DNA"/>
</dbReference>
<sequence>MRKILLITLIFLTQGFCYYEANDKTLRDGFEAGLKALEFQRKVDGVKPTIIKVNKPYLLVFNISNMPIHEALFLQTLAFKEGIDSHLTKESISFGEYEREIDAKDIAKLLSTKFKLNAKDFRILTRTREFITYPYLWSETYSQILNEARELGIIVETKILNKKPQKTKTQNKPKNIAVEIILKNPLAMAYTLKGDSGKSKDYKELGLMEQRGYLLESKVTTLSGEHFVKVKGENLYFSVSDVRLRNAKE</sequence>
<reference evidence="1 2" key="1">
    <citation type="submission" date="2021-08" db="EMBL/GenBank/DDBJ databases">
        <title>Helicobacter spp. isolated from feces of Anatolian Ground Squirrel (Spermophilus xanthoprymnus) in Turkey.</title>
        <authorList>
            <person name="Aydin F."/>
            <person name="Abay S."/>
            <person name="Kayman T."/>
            <person name="Karakaya E."/>
            <person name="Saticioglu I.B."/>
        </authorList>
    </citation>
    <scope>NUCLEOTIDE SEQUENCE [LARGE SCALE GENOMIC DNA]</scope>
    <source>
        <strain evidence="1 2">Faydin-H70</strain>
    </source>
</reference>
<organism evidence="1 2">
    <name type="scientific">Helicobacter turcicus</name>
    <dbReference type="NCBI Taxonomy" id="2867412"/>
    <lineage>
        <taxon>Bacteria</taxon>
        <taxon>Pseudomonadati</taxon>
        <taxon>Campylobacterota</taxon>
        <taxon>Epsilonproteobacteria</taxon>
        <taxon>Campylobacterales</taxon>
        <taxon>Helicobacteraceae</taxon>
        <taxon>Helicobacter</taxon>
    </lineage>
</organism>
<dbReference type="Proteomes" id="UP000700059">
    <property type="component" value="Unassembled WGS sequence"/>
</dbReference>
<evidence type="ECO:0000313" key="2">
    <source>
        <dbReference type="Proteomes" id="UP000700059"/>
    </source>
</evidence>
<evidence type="ECO:0000313" key="1">
    <source>
        <dbReference type="EMBL" id="MBX7491239.1"/>
    </source>
</evidence>
<dbReference type="RefSeq" id="WP_221532523.1">
    <property type="nucleotide sequence ID" value="NZ_JAIGYP010000010.1"/>
</dbReference>
<keyword evidence="2" id="KW-1185">Reference proteome</keyword>
<proteinExistence type="predicted"/>
<gene>
    <name evidence="1" type="ORF">K4G57_07180</name>
</gene>
<protein>
    <recommendedName>
        <fullName evidence="3">Periplasmic protein</fullName>
    </recommendedName>
</protein>
<name>A0ABS7JPE2_9HELI</name>
<comment type="caution">
    <text evidence="1">The sequence shown here is derived from an EMBL/GenBank/DDBJ whole genome shotgun (WGS) entry which is preliminary data.</text>
</comment>